<keyword evidence="1" id="KW-0042">Antenna complex</keyword>
<dbReference type="SUPFAM" id="SSF48371">
    <property type="entry name" value="ARM repeat"/>
    <property type="match status" value="1"/>
</dbReference>
<proteinExistence type="predicted"/>
<dbReference type="GO" id="GO:0030089">
    <property type="term" value="C:phycobilisome"/>
    <property type="evidence" value="ECO:0007669"/>
    <property type="project" value="UniProtKB-KW"/>
</dbReference>
<dbReference type="InterPro" id="IPR016024">
    <property type="entry name" value="ARM-type_fold"/>
</dbReference>
<dbReference type="GO" id="GO:0016829">
    <property type="term" value="F:lyase activity"/>
    <property type="evidence" value="ECO:0007669"/>
    <property type="project" value="UniProtKB-KW"/>
</dbReference>
<dbReference type="InterPro" id="IPR004155">
    <property type="entry name" value="PBS_lyase_HEAT"/>
</dbReference>
<evidence type="ECO:0000313" key="5">
    <source>
        <dbReference type="Proteomes" id="UP000249467"/>
    </source>
</evidence>
<reference evidence="4 5" key="2">
    <citation type="submission" date="2018-06" db="EMBL/GenBank/DDBJ databases">
        <title>Metagenomic assembly of (sub)arctic Cyanobacteria and their associated microbiome from non-axenic cultures.</title>
        <authorList>
            <person name="Baurain D."/>
        </authorList>
    </citation>
    <scope>NUCLEOTIDE SEQUENCE [LARGE SCALE GENOMIC DNA]</scope>
    <source>
        <strain evidence="4">ULC066bin1</strain>
    </source>
</reference>
<dbReference type="Pfam" id="PF13646">
    <property type="entry name" value="HEAT_2"/>
    <property type="match status" value="3"/>
</dbReference>
<dbReference type="PANTHER" id="PTHR12697:SF5">
    <property type="entry name" value="DEOXYHYPUSINE HYDROXYLASE"/>
    <property type="match status" value="1"/>
</dbReference>
<dbReference type="AlphaFoldDB" id="A0A2W4VZK8"/>
<dbReference type="PANTHER" id="PTHR12697">
    <property type="entry name" value="PBS LYASE HEAT-LIKE PROTEIN"/>
    <property type="match status" value="1"/>
</dbReference>
<dbReference type="EMBL" id="QBML01000028">
    <property type="protein sequence ID" value="PZO37772.1"/>
    <property type="molecule type" value="Genomic_DNA"/>
</dbReference>
<dbReference type="InterPro" id="IPR011989">
    <property type="entry name" value="ARM-like"/>
</dbReference>
<keyword evidence="2" id="KW-0605">Phycobilisome</keyword>
<reference evidence="4 5" key="1">
    <citation type="submission" date="2018-04" db="EMBL/GenBank/DDBJ databases">
        <authorList>
            <person name="Go L.Y."/>
            <person name="Mitchell J.A."/>
        </authorList>
    </citation>
    <scope>NUCLEOTIDE SEQUENCE [LARGE SCALE GENOMIC DNA]</scope>
    <source>
        <strain evidence="4">ULC066bin1</strain>
    </source>
</reference>
<dbReference type="Proteomes" id="UP000249467">
    <property type="component" value="Unassembled WGS sequence"/>
</dbReference>
<sequence length="396" mass="42464">MTAQEPQLPEIPKNPSTSKITPPKLEDYRIPASPGYAVAENRHMMSAPELGGESAILAEFDAAARSDHFSIALQKIIRCRDNVIPALLERLESDEVAISKKAAIALGYLRSPLAIAPLIEATKNPHRQIIWQAASALSWIGSAEAINALIGLLRHPSIQVQAAVAKALGRASLPAVSPLVEALKYSDDLVKVHAAHSLGQISSPLAVTTLIEALDNGSKPVRFEVAWALGQIKSPLSANSLAKLLTENDISVQSQAVQALKNIGIPAISPVAKMLNNPSSHTRSVAARTLGQIGMEEVVPLLAQVLREDEYAYVRCDAALALGEIGSHDAVFYLSQSLKDGDRSVRSAVLRALTQINSPEAQELLNNIRHTVSIPNYSVSNIRDFGDESDFTTIQG</sequence>
<evidence type="ECO:0000256" key="3">
    <source>
        <dbReference type="SAM" id="MobiDB-lite"/>
    </source>
</evidence>
<keyword evidence="4" id="KW-0456">Lyase</keyword>
<gene>
    <name evidence="4" type="ORF">DCF19_18075</name>
</gene>
<evidence type="ECO:0000313" key="4">
    <source>
        <dbReference type="EMBL" id="PZO37772.1"/>
    </source>
</evidence>
<feature type="region of interest" description="Disordered" evidence="3">
    <location>
        <begin position="1"/>
        <end position="25"/>
    </location>
</feature>
<dbReference type="GO" id="GO:0016491">
    <property type="term" value="F:oxidoreductase activity"/>
    <property type="evidence" value="ECO:0007669"/>
    <property type="project" value="TreeGrafter"/>
</dbReference>
<name>A0A2W4VZK8_9CYAN</name>
<comment type="caution">
    <text evidence="4">The sequence shown here is derived from an EMBL/GenBank/DDBJ whole genome shotgun (WGS) entry which is preliminary data.</text>
</comment>
<organism evidence="4 5">
    <name type="scientific">Pseudanabaena frigida</name>
    <dbReference type="NCBI Taxonomy" id="945775"/>
    <lineage>
        <taxon>Bacteria</taxon>
        <taxon>Bacillati</taxon>
        <taxon>Cyanobacteriota</taxon>
        <taxon>Cyanophyceae</taxon>
        <taxon>Pseudanabaenales</taxon>
        <taxon>Pseudanabaenaceae</taxon>
        <taxon>Pseudanabaena</taxon>
    </lineage>
</organism>
<evidence type="ECO:0000256" key="2">
    <source>
        <dbReference type="ARBA" id="ARBA00022738"/>
    </source>
</evidence>
<accession>A0A2W4VZK8</accession>
<protein>
    <submittedName>
        <fullName evidence="4">PBS lyase</fullName>
    </submittedName>
</protein>
<evidence type="ECO:0000256" key="1">
    <source>
        <dbReference type="ARBA" id="ARBA00022549"/>
    </source>
</evidence>
<dbReference type="SMART" id="SM00567">
    <property type="entry name" value="EZ_HEAT"/>
    <property type="match status" value="9"/>
</dbReference>
<dbReference type="Gene3D" id="1.25.10.10">
    <property type="entry name" value="Leucine-rich Repeat Variant"/>
    <property type="match status" value="2"/>
</dbReference>